<reference evidence="3 4" key="1">
    <citation type="submission" date="2019-03" db="EMBL/GenBank/DDBJ databases">
        <authorList>
            <person name="Gaulin E."/>
            <person name="Dumas B."/>
        </authorList>
    </citation>
    <scope>NUCLEOTIDE SEQUENCE [LARGE SCALE GENOMIC DNA]</scope>
    <source>
        <strain evidence="3">CBS 568.67</strain>
    </source>
</reference>
<evidence type="ECO:0000313" key="2">
    <source>
        <dbReference type="EMBL" id="KAF0719752.1"/>
    </source>
</evidence>
<accession>A0A485K3W6</accession>
<proteinExistence type="predicted"/>
<feature type="chain" id="PRO_5036115858" evidence="1">
    <location>
        <begin position="22"/>
        <end position="102"/>
    </location>
</feature>
<dbReference type="AlphaFoldDB" id="A0A485K3W6"/>
<dbReference type="EMBL" id="CAADRA010000051">
    <property type="protein sequence ID" value="VFT78048.1"/>
    <property type="molecule type" value="Genomic_DNA"/>
</dbReference>
<reference evidence="2" key="2">
    <citation type="submission" date="2019-06" db="EMBL/GenBank/DDBJ databases">
        <title>Genomics analysis of Aphanomyces spp. identifies a new class of oomycete effector associated with host adaptation.</title>
        <authorList>
            <person name="Gaulin E."/>
        </authorList>
    </citation>
    <scope>NUCLEOTIDE SEQUENCE</scope>
    <source>
        <strain evidence="2">CBS 578.67</strain>
    </source>
</reference>
<dbReference type="EMBL" id="VJMH01000051">
    <property type="protein sequence ID" value="KAF0719752.1"/>
    <property type="molecule type" value="Genomic_DNA"/>
</dbReference>
<sequence>MAGQLLFMCTMMELSLSAGLAQVDDAGQTRMLLHLYNAMRVLDLIQDIPPMSPLVRLFDQPQSKSVWVGGRPTARGHFVRGHLLAWGYSPQSAGALEANLHH</sequence>
<dbReference type="Proteomes" id="UP000332933">
    <property type="component" value="Unassembled WGS sequence"/>
</dbReference>
<keyword evidence="1" id="KW-0732">Signal</keyword>
<name>A0A485K3W6_9STRA</name>
<dbReference type="OrthoDB" id="42854at2759"/>
<gene>
    <name evidence="3" type="primary">Aste57867_824</name>
    <name evidence="2" type="ORF">As57867_000823</name>
    <name evidence="3" type="ORF">ASTE57867_824</name>
</gene>
<evidence type="ECO:0000313" key="4">
    <source>
        <dbReference type="Proteomes" id="UP000332933"/>
    </source>
</evidence>
<feature type="signal peptide" evidence="1">
    <location>
        <begin position="1"/>
        <end position="21"/>
    </location>
</feature>
<organism evidence="3 4">
    <name type="scientific">Aphanomyces stellatus</name>
    <dbReference type="NCBI Taxonomy" id="120398"/>
    <lineage>
        <taxon>Eukaryota</taxon>
        <taxon>Sar</taxon>
        <taxon>Stramenopiles</taxon>
        <taxon>Oomycota</taxon>
        <taxon>Saprolegniomycetes</taxon>
        <taxon>Saprolegniales</taxon>
        <taxon>Verrucalvaceae</taxon>
        <taxon>Aphanomyces</taxon>
    </lineage>
</organism>
<keyword evidence="4" id="KW-1185">Reference proteome</keyword>
<evidence type="ECO:0000313" key="3">
    <source>
        <dbReference type="EMBL" id="VFT78048.1"/>
    </source>
</evidence>
<protein>
    <submittedName>
        <fullName evidence="3">Aste57867_824 protein</fullName>
    </submittedName>
</protein>
<evidence type="ECO:0000256" key="1">
    <source>
        <dbReference type="SAM" id="SignalP"/>
    </source>
</evidence>